<evidence type="ECO:0000259" key="8">
    <source>
        <dbReference type="Pfam" id="PF17801"/>
    </source>
</evidence>
<dbReference type="SUPFAM" id="SSF51445">
    <property type="entry name" value="(Trans)glycosidases"/>
    <property type="match status" value="1"/>
</dbReference>
<dbReference type="PANTHER" id="PTHR11452">
    <property type="entry name" value="ALPHA-GALACTOSIDASE/ALPHA-N-ACETYLGALACTOSAMINIDASE"/>
    <property type="match status" value="1"/>
</dbReference>
<keyword evidence="4" id="KW-0732">Signal</keyword>
<dbReference type="InterPro" id="IPR017853">
    <property type="entry name" value="GH"/>
</dbReference>
<dbReference type="PANTHER" id="PTHR11452:SF83">
    <property type="entry name" value="ALPHA-GALACTOSIDASE"/>
    <property type="match status" value="1"/>
</dbReference>
<dbReference type="SUPFAM" id="SSF51011">
    <property type="entry name" value="Glycosyl hydrolase domain"/>
    <property type="match status" value="1"/>
</dbReference>
<keyword evidence="6 7" id="KW-0326">Glycosidase</keyword>
<dbReference type="InterPro" id="IPR013780">
    <property type="entry name" value="Glyco_hydro_b"/>
</dbReference>
<dbReference type="InterPro" id="IPR041233">
    <property type="entry name" value="Melibiase_C"/>
</dbReference>
<evidence type="ECO:0000256" key="6">
    <source>
        <dbReference type="ARBA" id="ARBA00023295"/>
    </source>
</evidence>
<comment type="catalytic activity">
    <reaction evidence="1">
        <text>Hydrolysis of terminal, non-reducing alpha-D-galactose residues in alpha-D-galactosides, including galactose oligosaccharides, galactomannans and galactolipids.</text>
        <dbReference type="EC" id="3.2.1.22"/>
    </reaction>
</comment>
<dbReference type="InterPro" id="IPR013785">
    <property type="entry name" value="Aldolase_TIM"/>
</dbReference>
<protein>
    <recommendedName>
        <fullName evidence="3 7">Alpha-galactosidase</fullName>
        <ecNumber evidence="7">3.2.1.-</ecNumber>
    </recommendedName>
</protein>
<comment type="subunit">
    <text evidence="7">Homodimer.</text>
</comment>
<dbReference type="WBParaSite" id="ACRNAN_scaffold907.g22896.t1">
    <property type="protein sequence ID" value="ACRNAN_scaffold907.g22896.t1"/>
    <property type="gene ID" value="ACRNAN_scaffold907.g22896"/>
</dbReference>
<feature type="domain" description="Alpha galactosidase C-terminal" evidence="8">
    <location>
        <begin position="171"/>
        <end position="235"/>
    </location>
</feature>
<evidence type="ECO:0000313" key="9">
    <source>
        <dbReference type="Proteomes" id="UP000887540"/>
    </source>
</evidence>
<evidence type="ECO:0000256" key="4">
    <source>
        <dbReference type="ARBA" id="ARBA00022729"/>
    </source>
</evidence>
<keyword evidence="7" id="KW-1015">Disulfide bond</keyword>
<comment type="similarity">
    <text evidence="2 7">Belongs to the glycosyl hydrolase 27 family.</text>
</comment>
<dbReference type="EC" id="3.2.1.-" evidence="7"/>
<proteinExistence type="inferred from homology"/>
<evidence type="ECO:0000256" key="1">
    <source>
        <dbReference type="ARBA" id="ARBA00001255"/>
    </source>
</evidence>
<evidence type="ECO:0000256" key="3">
    <source>
        <dbReference type="ARBA" id="ARBA00012755"/>
    </source>
</evidence>
<dbReference type="GO" id="GO:0009311">
    <property type="term" value="P:oligosaccharide metabolic process"/>
    <property type="evidence" value="ECO:0007669"/>
    <property type="project" value="TreeGrafter"/>
</dbReference>
<dbReference type="AlphaFoldDB" id="A0A914EKP6"/>
<evidence type="ECO:0000256" key="2">
    <source>
        <dbReference type="ARBA" id="ARBA00009743"/>
    </source>
</evidence>
<keyword evidence="9" id="KW-1185">Reference proteome</keyword>
<sequence>MAQALNKTGKPIVYSCSWPAYLVDQPDKVNYAQIGQSCNLWRNFVPDIRANWSYISDIIDYYTDNQDKLIAANGPGHWNDPDMIVVGDPGLTPDQARAQMTMWSIWSAPLIMSNDLRNIDPTSKEILLNKRVISVDQDPLGIMGRLVLKGSLTNTYVKKMTPCNNALGICSYAVAILNKSAKLPVTASLKFDNIGLTYQFGYNVLELWKGYDVGIRYPNDTYNAVVPPTGVYFFKATPTIFGKENENTEKKLNEFKKIA</sequence>
<dbReference type="Pfam" id="PF16499">
    <property type="entry name" value="Melibiase_2"/>
    <property type="match status" value="1"/>
</dbReference>
<dbReference type="Gene3D" id="3.20.20.70">
    <property type="entry name" value="Aldolase class I"/>
    <property type="match status" value="1"/>
</dbReference>
<evidence type="ECO:0000256" key="5">
    <source>
        <dbReference type="ARBA" id="ARBA00022801"/>
    </source>
</evidence>
<keyword evidence="5 7" id="KW-0378">Hydrolase</keyword>
<accession>A0A914EKP6</accession>
<name>A0A914EKP6_9BILA</name>
<dbReference type="Pfam" id="PF17801">
    <property type="entry name" value="Melibiase_C"/>
    <property type="match status" value="1"/>
</dbReference>
<dbReference type="GO" id="GO:0004557">
    <property type="term" value="F:alpha-galactosidase activity"/>
    <property type="evidence" value="ECO:0007669"/>
    <property type="project" value="UniProtKB-EC"/>
</dbReference>
<dbReference type="GO" id="GO:0005737">
    <property type="term" value="C:cytoplasm"/>
    <property type="evidence" value="ECO:0007669"/>
    <property type="project" value="TreeGrafter"/>
</dbReference>
<dbReference type="Proteomes" id="UP000887540">
    <property type="component" value="Unplaced"/>
</dbReference>
<dbReference type="GO" id="GO:0016139">
    <property type="term" value="P:glycoside catabolic process"/>
    <property type="evidence" value="ECO:0007669"/>
    <property type="project" value="TreeGrafter"/>
</dbReference>
<evidence type="ECO:0000313" key="10">
    <source>
        <dbReference type="WBParaSite" id="ACRNAN_scaffold907.g22896.t1"/>
    </source>
</evidence>
<dbReference type="PRINTS" id="PR00740">
    <property type="entry name" value="GLHYDRLASE27"/>
</dbReference>
<organism evidence="9 10">
    <name type="scientific">Acrobeloides nanus</name>
    <dbReference type="NCBI Taxonomy" id="290746"/>
    <lineage>
        <taxon>Eukaryota</taxon>
        <taxon>Metazoa</taxon>
        <taxon>Ecdysozoa</taxon>
        <taxon>Nematoda</taxon>
        <taxon>Chromadorea</taxon>
        <taxon>Rhabditida</taxon>
        <taxon>Tylenchina</taxon>
        <taxon>Cephalobomorpha</taxon>
        <taxon>Cephaloboidea</taxon>
        <taxon>Cephalobidae</taxon>
        <taxon>Acrobeloides</taxon>
    </lineage>
</organism>
<evidence type="ECO:0000256" key="7">
    <source>
        <dbReference type="RuleBase" id="RU361168"/>
    </source>
</evidence>
<dbReference type="CDD" id="cd14792">
    <property type="entry name" value="GH27"/>
    <property type="match status" value="1"/>
</dbReference>
<dbReference type="InterPro" id="IPR002241">
    <property type="entry name" value="Glyco_hydro_27"/>
</dbReference>
<dbReference type="Gene3D" id="2.60.40.1180">
    <property type="entry name" value="Golgi alpha-mannosidase II"/>
    <property type="match status" value="1"/>
</dbReference>
<reference evidence="10" key="1">
    <citation type="submission" date="2022-11" db="UniProtKB">
        <authorList>
            <consortium name="WormBaseParasite"/>
        </authorList>
    </citation>
    <scope>IDENTIFICATION</scope>
</reference>